<organism evidence="10 11">
    <name type="scientific">Micromonospora narathiwatensis</name>
    <dbReference type="NCBI Taxonomy" id="299146"/>
    <lineage>
        <taxon>Bacteria</taxon>
        <taxon>Bacillati</taxon>
        <taxon>Actinomycetota</taxon>
        <taxon>Actinomycetes</taxon>
        <taxon>Micromonosporales</taxon>
        <taxon>Micromonosporaceae</taxon>
        <taxon>Micromonospora</taxon>
    </lineage>
</organism>
<proteinExistence type="predicted"/>
<dbReference type="GO" id="GO:1904680">
    <property type="term" value="F:peptide transmembrane transporter activity"/>
    <property type="evidence" value="ECO:0007669"/>
    <property type="project" value="InterPro"/>
</dbReference>
<protein>
    <submittedName>
        <fullName evidence="10">Putative ATP-binding cassette transporter</fullName>
    </submittedName>
</protein>
<feature type="transmembrane region" description="Helical" evidence="7">
    <location>
        <begin position="157"/>
        <end position="175"/>
    </location>
</feature>
<dbReference type="PROSITE" id="PS50929">
    <property type="entry name" value="ABC_TM1F"/>
    <property type="match status" value="1"/>
</dbReference>
<dbReference type="SMART" id="SM00382">
    <property type="entry name" value="AAA"/>
    <property type="match status" value="1"/>
</dbReference>
<feature type="domain" description="ABC transmembrane type-1" evidence="9">
    <location>
        <begin position="15"/>
        <end position="291"/>
    </location>
</feature>
<feature type="transmembrane region" description="Helical" evidence="7">
    <location>
        <begin position="264"/>
        <end position="286"/>
    </location>
</feature>
<dbReference type="Gene3D" id="1.20.1560.10">
    <property type="entry name" value="ABC transporter type 1, transmembrane domain"/>
    <property type="match status" value="1"/>
</dbReference>
<dbReference type="Pfam" id="PF00005">
    <property type="entry name" value="ABC_tran"/>
    <property type="match status" value="1"/>
</dbReference>
<feature type="transmembrane region" description="Helical" evidence="7">
    <location>
        <begin position="132"/>
        <end position="151"/>
    </location>
</feature>
<evidence type="ECO:0000259" key="9">
    <source>
        <dbReference type="PROSITE" id="PS50929"/>
    </source>
</evidence>
<evidence type="ECO:0000313" key="10">
    <source>
        <dbReference type="EMBL" id="SBT46083.1"/>
    </source>
</evidence>
<dbReference type="Gene3D" id="3.40.50.300">
    <property type="entry name" value="P-loop containing nucleotide triphosphate hydrolases"/>
    <property type="match status" value="1"/>
</dbReference>
<evidence type="ECO:0000256" key="4">
    <source>
        <dbReference type="ARBA" id="ARBA00022840"/>
    </source>
</evidence>
<evidence type="ECO:0000256" key="2">
    <source>
        <dbReference type="ARBA" id="ARBA00022692"/>
    </source>
</evidence>
<evidence type="ECO:0000313" key="11">
    <source>
        <dbReference type="Proteomes" id="UP000198765"/>
    </source>
</evidence>
<dbReference type="InterPro" id="IPR027417">
    <property type="entry name" value="P-loop_NTPase"/>
</dbReference>
<comment type="subcellular location">
    <subcellularLocation>
        <location evidence="1">Cell membrane</location>
        <topology evidence="1">Multi-pass membrane protein</topology>
    </subcellularLocation>
</comment>
<keyword evidence="4 10" id="KW-0067">ATP-binding</keyword>
<dbReference type="SUPFAM" id="SSF52540">
    <property type="entry name" value="P-loop containing nucleoside triphosphate hydrolases"/>
    <property type="match status" value="1"/>
</dbReference>
<feature type="transmembrane region" description="Helical" evidence="7">
    <location>
        <begin position="15"/>
        <end position="39"/>
    </location>
</feature>
<reference evidence="10 11" key="1">
    <citation type="submission" date="2016-06" db="EMBL/GenBank/DDBJ databases">
        <authorList>
            <person name="Kjaerup R.B."/>
            <person name="Dalgaard T.S."/>
            <person name="Juul-Madsen H.R."/>
        </authorList>
    </citation>
    <scope>NUCLEOTIDE SEQUENCE [LARGE SCALE GENOMIC DNA]</scope>
    <source>
        <strain evidence="10 11">DSM 45248</strain>
    </source>
</reference>
<dbReference type="PANTHER" id="PTHR24221">
    <property type="entry name" value="ATP-BINDING CASSETTE SUB-FAMILY B"/>
    <property type="match status" value="1"/>
</dbReference>
<dbReference type="GO" id="GO:0034040">
    <property type="term" value="F:ATPase-coupled lipid transmembrane transporter activity"/>
    <property type="evidence" value="ECO:0007669"/>
    <property type="project" value="TreeGrafter"/>
</dbReference>
<evidence type="ECO:0000256" key="3">
    <source>
        <dbReference type="ARBA" id="ARBA00022741"/>
    </source>
</evidence>
<dbReference type="Pfam" id="PF00664">
    <property type="entry name" value="ABC_membrane"/>
    <property type="match status" value="1"/>
</dbReference>
<dbReference type="InterPro" id="IPR005898">
    <property type="entry name" value="Cyc_pep_transpt_SyrD/YojI"/>
</dbReference>
<dbReference type="PATRIC" id="fig|299146.4.peg.2605"/>
<dbReference type="InterPro" id="IPR003593">
    <property type="entry name" value="AAA+_ATPase"/>
</dbReference>
<keyword evidence="6 7" id="KW-0472">Membrane</keyword>
<feature type="transmembrane region" description="Helical" evidence="7">
    <location>
        <begin position="51"/>
        <end position="75"/>
    </location>
</feature>
<keyword evidence="11" id="KW-1185">Reference proteome</keyword>
<dbReference type="InterPro" id="IPR011527">
    <property type="entry name" value="ABC1_TM_dom"/>
</dbReference>
<name>A0A1A8ZPP6_9ACTN</name>
<dbReference type="PROSITE" id="PS00211">
    <property type="entry name" value="ABC_TRANSPORTER_1"/>
    <property type="match status" value="1"/>
</dbReference>
<dbReference type="OrthoDB" id="9760776at2"/>
<evidence type="ECO:0000256" key="7">
    <source>
        <dbReference type="SAM" id="Phobius"/>
    </source>
</evidence>
<gene>
    <name evidence="10" type="ORF">GA0070621_2516</name>
</gene>
<accession>A0A1A8ZPP6</accession>
<evidence type="ECO:0000256" key="6">
    <source>
        <dbReference type="ARBA" id="ARBA00023136"/>
    </source>
</evidence>
<feature type="transmembrane region" description="Helical" evidence="7">
    <location>
        <begin position="241"/>
        <end position="258"/>
    </location>
</feature>
<dbReference type="EMBL" id="LT594324">
    <property type="protein sequence ID" value="SBT46083.1"/>
    <property type="molecule type" value="Genomic_DNA"/>
</dbReference>
<sequence length="576" mass="62106">MSLFAYLLRYRRGPFLLAIVAGIVSGGTGAAFIAMVNLALDADGAPTVRLIWGYVALCLATLLTRFVSQAMLYRLSQAAIYHLRRRLIDGILGAPLRTVEKTGTARLYSALSDDVVVIADALPGLPGICSGAAFVLVAIAYLVIVSPVVALATGGTVVVGVLLYLLMSATGLGALKAARREQDVLFGHFRSVTEGIKELKLNRDRRAALVEQELEHTALAYRRHSVVGLSVYEGATGGGQAVFFAFIGLLLFGFPAWFALTGQTLAACVLILLFAVSSLQGVLVWFPALGRASVALATIEERLAALKPAAGEPAASTSTAGPDAAVVAAPAPATGTSTVVTNRFADWRGIAFRGVSHVYPGPTGEEFVLGPLDFEFRRGEILFVVGANGSGKTTLAKVLTSLYPPEAGVIQVDGVEVTAADREDYRNLFSAVFSDFHLFDSLLGLPADRAARAEHYLRRLQLDHKVRITGDRFSTTALSLGQRKRLALLVAYLEDRSFYLFDEWAADQDPTFKDFFYRELLPELRDRDKAVVVISHDDRYFHAADRLVRLDYGQIREEEIPGGQAVAGRPGVESGR</sequence>
<evidence type="ECO:0000256" key="5">
    <source>
        <dbReference type="ARBA" id="ARBA00022989"/>
    </source>
</evidence>
<dbReference type="InterPro" id="IPR039421">
    <property type="entry name" value="Type_1_exporter"/>
</dbReference>
<dbReference type="GO" id="GO:0016887">
    <property type="term" value="F:ATP hydrolysis activity"/>
    <property type="evidence" value="ECO:0007669"/>
    <property type="project" value="InterPro"/>
</dbReference>
<keyword evidence="2 7" id="KW-0812">Transmembrane</keyword>
<dbReference type="InterPro" id="IPR017871">
    <property type="entry name" value="ABC_transporter-like_CS"/>
</dbReference>
<evidence type="ECO:0000259" key="8">
    <source>
        <dbReference type="PROSITE" id="PS50893"/>
    </source>
</evidence>
<dbReference type="InterPro" id="IPR003439">
    <property type="entry name" value="ABC_transporter-like_ATP-bd"/>
</dbReference>
<dbReference type="Proteomes" id="UP000198765">
    <property type="component" value="Chromosome I"/>
</dbReference>
<dbReference type="GO" id="GO:0005886">
    <property type="term" value="C:plasma membrane"/>
    <property type="evidence" value="ECO:0007669"/>
    <property type="project" value="UniProtKB-SubCell"/>
</dbReference>
<evidence type="ECO:0000256" key="1">
    <source>
        <dbReference type="ARBA" id="ARBA00004651"/>
    </source>
</evidence>
<dbReference type="NCBIfam" id="TIGR01194">
    <property type="entry name" value="cyc_pep_trnsptr"/>
    <property type="match status" value="1"/>
</dbReference>
<dbReference type="InterPro" id="IPR036640">
    <property type="entry name" value="ABC1_TM_sf"/>
</dbReference>
<keyword evidence="5 7" id="KW-1133">Transmembrane helix</keyword>
<dbReference type="RefSeq" id="WP_091194818.1">
    <property type="nucleotide sequence ID" value="NZ_LT594324.1"/>
</dbReference>
<dbReference type="GO" id="GO:0015833">
    <property type="term" value="P:peptide transport"/>
    <property type="evidence" value="ECO:0007669"/>
    <property type="project" value="InterPro"/>
</dbReference>
<dbReference type="PANTHER" id="PTHR24221:SF654">
    <property type="entry name" value="ATP-BINDING CASSETTE SUB-FAMILY B MEMBER 6"/>
    <property type="match status" value="1"/>
</dbReference>
<dbReference type="GO" id="GO:0005524">
    <property type="term" value="F:ATP binding"/>
    <property type="evidence" value="ECO:0007669"/>
    <property type="project" value="UniProtKB-KW"/>
</dbReference>
<dbReference type="AlphaFoldDB" id="A0A1A8ZPP6"/>
<dbReference type="PROSITE" id="PS50893">
    <property type="entry name" value="ABC_TRANSPORTER_2"/>
    <property type="match status" value="1"/>
</dbReference>
<feature type="domain" description="ABC transporter" evidence="8">
    <location>
        <begin position="350"/>
        <end position="574"/>
    </location>
</feature>
<dbReference type="SUPFAM" id="SSF90123">
    <property type="entry name" value="ABC transporter transmembrane region"/>
    <property type="match status" value="1"/>
</dbReference>
<keyword evidence="3" id="KW-0547">Nucleotide-binding</keyword>
<dbReference type="GO" id="GO:0140359">
    <property type="term" value="F:ABC-type transporter activity"/>
    <property type="evidence" value="ECO:0007669"/>
    <property type="project" value="InterPro"/>
</dbReference>